<dbReference type="EMBL" id="CP095071">
    <property type="protein sequence ID" value="UOQ87014.1"/>
    <property type="molecule type" value="Genomic_DNA"/>
</dbReference>
<name>A0ABY4GRZ6_9BACI</name>
<evidence type="ECO:0000313" key="4">
    <source>
        <dbReference type="Proteomes" id="UP000831537"/>
    </source>
</evidence>
<evidence type="ECO:0000259" key="2">
    <source>
        <dbReference type="Pfam" id="PF00535"/>
    </source>
</evidence>
<protein>
    <submittedName>
        <fullName evidence="3">Glycosyltransferase</fullName>
    </submittedName>
</protein>
<dbReference type="Gene3D" id="3.90.550.10">
    <property type="entry name" value="Spore Coat Polysaccharide Biosynthesis Protein SpsA, Chain A"/>
    <property type="match status" value="1"/>
</dbReference>
<dbReference type="Pfam" id="PF00535">
    <property type="entry name" value="Glycos_transf_2"/>
    <property type="match status" value="1"/>
</dbReference>
<feature type="domain" description="Glycosyltransferase 2-like" evidence="2">
    <location>
        <begin position="11"/>
        <end position="179"/>
    </location>
</feature>
<reference evidence="3 4" key="1">
    <citation type="submission" date="2022-04" db="EMBL/GenBank/DDBJ databases">
        <title>Gracilibacillus sp. isolated from saltern.</title>
        <authorList>
            <person name="Won M."/>
            <person name="Lee C.-M."/>
            <person name="Woen H.-Y."/>
            <person name="Kwon S.-W."/>
        </authorList>
    </citation>
    <scope>NUCLEOTIDE SEQUENCE [LARGE SCALE GENOMIC DNA]</scope>
    <source>
        <strain evidence="3 4">SSPM10-3</strain>
    </source>
</reference>
<sequence>MVERQQHLKVSIIIPVYNVEGYIKKTLCSIINQTFKDFEIIIVNDGSSDRTIDIVESILSQSMINYMILNQKNNGVSSARNKGLSKACGEYVFFIDGDDYVSNSFLEKMYSTMVKNEVDCVMCGGNIVDEEDGNILPYQKSYRYFDNLITGEDALFWMLKKDIWIYVGNAIYKKEIIDKHNLNFSIHNTYGEDQEFTLKFLAHSDKVACVKEVMFYYVKRKKAATENVSFERFNVVEVFYSLIHYLKSLNYIKKNIINYIYSVRIPEERILILYLILKEVKLKKVNFHLFDQFPIKEEFKRYVKSQAVGKNFKLNQSIKIYLLNEHLFVFIIRFQRLLNK</sequence>
<dbReference type="Proteomes" id="UP000831537">
    <property type="component" value="Chromosome"/>
</dbReference>
<comment type="similarity">
    <text evidence="1">Belongs to the glycosyltransferase 2 family.</text>
</comment>
<dbReference type="PANTHER" id="PTHR22916:SF3">
    <property type="entry name" value="UDP-GLCNAC:BETAGAL BETA-1,3-N-ACETYLGLUCOSAMINYLTRANSFERASE-LIKE PROTEIN 1"/>
    <property type="match status" value="1"/>
</dbReference>
<accession>A0ABY4GRZ6</accession>
<dbReference type="InterPro" id="IPR001173">
    <property type="entry name" value="Glyco_trans_2-like"/>
</dbReference>
<dbReference type="RefSeq" id="WP_244747452.1">
    <property type="nucleotide sequence ID" value="NZ_CP095071.1"/>
</dbReference>
<evidence type="ECO:0000313" key="3">
    <source>
        <dbReference type="EMBL" id="UOQ87014.1"/>
    </source>
</evidence>
<dbReference type="CDD" id="cd00761">
    <property type="entry name" value="Glyco_tranf_GTA_type"/>
    <property type="match status" value="1"/>
</dbReference>
<gene>
    <name evidence="3" type="ORF">MUN87_09080</name>
</gene>
<proteinExistence type="inferred from homology"/>
<dbReference type="SUPFAM" id="SSF53448">
    <property type="entry name" value="Nucleotide-diphospho-sugar transferases"/>
    <property type="match status" value="1"/>
</dbReference>
<organism evidence="3 4">
    <name type="scientific">Gracilibacillus salinarum</name>
    <dbReference type="NCBI Taxonomy" id="2932255"/>
    <lineage>
        <taxon>Bacteria</taxon>
        <taxon>Bacillati</taxon>
        <taxon>Bacillota</taxon>
        <taxon>Bacilli</taxon>
        <taxon>Bacillales</taxon>
        <taxon>Bacillaceae</taxon>
        <taxon>Gracilibacillus</taxon>
    </lineage>
</organism>
<evidence type="ECO:0000256" key="1">
    <source>
        <dbReference type="ARBA" id="ARBA00006739"/>
    </source>
</evidence>
<dbReference type="InterPro" id="IPR029044">
    <property type="entry name" value="Nucleotide-diphossugar_trans"/>
</dbReference>
<dbReference type="PANTHER" id="PTHR22916">
    <property type="entry name" value="GLYCOSYLTRANSFERASE"/>
    <property type="match status" value="1"/>
</dbReference>
<keyword evidence="4" id="KW-1185">Reference proteome</keyword>